<dbReference type="PANTHER" id="PTHR33240">
    <property type="entry name" value="OS08G0508500 PROTEIN"/>
    <property type="match status" value="1"/>
</dbReference>
<dbReference type="EMBL" id="JAKOGI010002275">
    <property type="protein sequence ID" value="KAJ8422377.1"/>
    <property type="molecule type" value="Genomic_DNA"/>
</dbReference>
<dbReference type="PANTHER" id="PTHR33240:SF17">
    <property type="entry name" value="EUKARYOTIC PEPTIDE CHAIN RELEASE FACTOR GTP-BINDING SUBUNIT-LIKE"/>
    <property type="match status" value="1"/>
</dbReference>
<comment type="caution">
    <text evidence="1">The sequence shown here is derived from an EMBL/GenBank/DDBJ whole genome shotgun (WGS) entry which is preliminary data.</text>
</comment>
<dbReference type="CDD" id="cd00303">
    <property type="entry name" value="retropepsin_like"/>
    <property type="match status" value="1"/>
</dbReference>
<reference evidence="1" key="1">
    <citation type="submission" date="2022-04" db="EMBL/GenBank/DDBJ databases">
        <title>Carnegiea gigantea Genome sequencing and assembly v2.</title>
        <authorList>
            <person name="Copetti D."/>
            <person name="Sanderson M.J."/>
            <person name="Burquez A."/>
            <person name="Wojciechowski M.F."/>
        </authorList>
    </citation>
    <scope>NUCLEOTIDE SEQUENCE</scope>
    <source>
        <strain evidence="1">SGP5-SGP5p</strain>
        <tissue evidence="1">Aerial part</tissue>
    </source>
</reference>
<organism evidence="1 2">
    <name type="scientific">Carnegiea gigantea</name>
    <dbReference type="NCBI Taxonomy" id="171969"/>
    <lineage>
        <taxon>Eukaryota</taxon>
        <taxon>Viridiplantae</taxon>
        <taxon>Streptophyta</taxon>
        <taxon>Embryophyta</taxon>
        <taxon>Tracheophyta</taxon>
        <taxon>Spermatophyta</taxon>
        <taxon>Magnoliopsida</taxon>
        <taxon>eudicotyledons</taxon>
        <taxon>Gunneridae</taxon>
        <taxon>Pentapetalae</taxon>
        <taxon>Caryophyllales</taxon>
        <taxon>Cactineae</taxon>
        <taxon>Cactaceae</taxon>
        <taxon>Cactoideae</taxon>
        <taxon>Echinocereeae</taxon>
        <taxon>Carnegiea</taxon>
    </lineage>
</organism>
<dbReference type="InterPro" id="IPR021109">
    <property type="entry name" value="Peptidase_aspartic_dom_sf"/>
</dbReference>
<dbReference type="AlphaFoldDB" id="A0A9Q1GJP2"/>
<dbReference type="Proteomes" id="UP001153076">
    <property type="component" value="Unassembled WGS sequence"/>
</dbReference>
<evidence type="ECO:0000313" key="2">
    <source>
        <dbReference type="Proteomes" id="UP001153076"/>
    </source>
</evidence>
<dbReference type="Gene3D" id="2.40.70.10">
    <property type="entry name" value="Acid Proteases"/>
    <property type="match status" value="1"/>
</dbReference>
<gene>
    <name evidence="1" type="ORF">Cgig2_006447</name>
</gene>
<accession>A0A9Q1GJP2</accession>
<name>A0A9Q1GJP2_9CARY</name>
<proteinExistence type="predicted"/>
<keyword evidence="2" id="KW-1185">Reference proteome</keyword>
<evidence type="ECO:0000313" key="1">
    <source>
        <dbReference type="EMBL" id="KAJ8422377.1"/>
    </source>
</evidence>
<dbReference type="SUPFAM" id="SSF50630">
    <property type="entry name" value="Acid proteases"/>
    <property type="match status" value="1"/>
</dbReference>
<dbReference type="OrthoDB" id="1434300at2759"/>
<protein>
    <recommendedName>
        <fullName evidence="3">Peptidase A2 domain-containing protein</fullName>
    </recommendedName>
</protein>
<evidence type="ECO:0008006" key="3">
    <source>
        <dbReference type="Google" id="ProtNLM"/>
    </source>
</evidence>
<sequence length="274" mass="30959">MLHRDSSNYCCRVTVPTIVFGWEKRPHFTSPYNDLLVVEMKVANAIVQRILIDTGSSEDIITWDCLKKLIYSGRDSVPLVHPILGFMGQEVNPNGMIRLPLSFRDKVRAKNLEVDFLVVDFLMAYNIILGRPTLHKVKVFIMIAGFGRPSSVAFEGLGLRPHHPGARFPHHPAPPRWRPDETPPIQDLDPRFELGARAPEKTRCPNRNPGNNLNPLPWWTSWPRLLLGSETPLASAPGLFFSASKGPFSFFRFLEGHLHLAIVSSHLWCSASRL</sequence>